<gene>
    <name evidence="1" type="ORF">KIPB_003271</name>
</gene>
<organism evidence="1 2">
    <name type="scientific">Kipferlia bialata</name>
    <dbReference type="NCBI Taxonomy" id="797122"/>
    <lineage>
        <taxon>Eukaryota</taxon>
        <taxon>Metamonada</taxon>
        <taxon>Carpediemonas-like organisms</taxon>
        <taxon>Kipferlia</taxon>
    </lineage>
</organism>
<comment type="caution">
    <text evidence="1">The sequence shown here is derived from an EMBL/GenBank/DDBJ whole genome shotgun (WGS) entry which is preliminary data.</text>
</comment>
<evidence type="ECO:0000313" key="2">
    <source>
        <dbReference type="Proteomes" id="UP000265618"/>
    </source>
</evidence>
<name>A0A391NQ51_9EUKA</name>
<accession>A0A391NQ51</accession>
<dbReference type="AlphaFoldDB" id="A0A391NQ51"/>
<reference evidence="1 2" key="1">
    <citation type="journal article" date="2018" name="PLoS ONE">
        <title>The draft genome of Kipferlia bialata reveals reductive genome evolution in fornicate parasites.</title>
        <authorList>
            <person name="Tanifuji G."/>
            <person name="Takabayashi S."/>
            <person name="Kume K."/>
            <person name="Takagi M."/>
            <person name="Nakayama T."/>
            <person name="Kamikawa R."/>
            <person name="Inagaki Y."/>
            <person name="Hashimoto T."/>
        </authorList>
    </citation>
    <scope>NUCLEOTIDE SEQUENCE [LARGE SCALE GENOMIC DNA]</scope>
    <source>
        <strain evidence="1">NY0173</strain>
    </source>
</reference>
<proteinExistence type="predicted"/>
<protein>
    <submittedName>
        <fullName evidence="1">Uncharacterized protein</fullName>
    </submittedName>
</protein>
<keyword evidence="2" id="KW-1185">Reference proteome</keyword>
<dbReference type="Proteomes" id="UP000265618">
    <property type="component" value="Unassembled WGS sequence"/>
</dbReference>
<sequence length="183" mass="20250">MGSCVVGSDPGTGVPCLKRWRKDIRSWETVRDPDGDSVCDRMTKGVVKGDTVFYVDRDGDGKITLCGYRARDFPFNICDLPGAPRFSLPLTATSRHIIVPIVEEKHDDLNLVTMLSYGLVTGEWERLGEVRGPSGFHSIHMIGETTALSFGYDQGEDTDYVSFLDLELPGGDDYISACDFEMI</sequence>
<dbReference type="EMBL" id="BDIP01000614">
    <property type="protein sequence ID" value="GCA62396.1"/>
    <property type="molecule type" value="Genomic_DNA"/>
</dbReference>
<evidence type="ECO:0000313" key="1">
    <source>
        <dbReference type="EMBL" id="GCA62396.1"/>
    </source>
</evidence>